<dbReference type="EMBL" id="BPQG01000011">
    <property type="protein sequence ID" value="GJD43334.1"/>
    <property type="molecule type" value="Genomic_DNA"/>
</dbReference>
<feature type="transmembrane region" description="Helical" evidence="1">
    <location>
        <begin position="72"/>
        <end position="94"/>
    </location>
</feature>
<accession>A0ABQ4QDN8</accession>
<feature type="transmembrane region" description="Helical" evidence="1">
    <location>
        <begin position="124"/>
        <end position="142"/>
    </location>
</feature>
<keyword evidence="1" id="KW-0812">Transmembrane</keyword>
<name>A0ABQ4QDN8_9HYPH</name>
<gene>
    <name evidence="2" type="ORF">AFCDBAGC_1186</name>
</gene>
<evidence type="ECO:0000313" key="2">
    <source>
        <dbReference type="EMBL" id="GJD43334.1"/>
    </source>
</evidence>
<evidence type="ECO:0008006" key="4">
    <source>
        <dbReference type="Google" id="ProtNLM"/>
    </source>
</evidence>
<feature type="transmembrane region" description="Helical" evidence="1">
    <location>
        <begin position="101"/>
        <end position="118"/>
    </location>
</feature>
<feature type="transmembrane region" description="Helical" evidence="1">
    <location>
        <begin position="230"/>
        <end position="260"/>
    </location>
</feature>
<sequence>MTRACRSAATAGSVRRTPQAFPLPSLVGFESWALVALALVTWGLSGGMLWVLGINYDGITGSAAQKVHPASYLAVLLFGWTMLRSGNPVIAVAAAGERRPASVLLCLVGFGLLAFIASRNGTGLAGSIDTYVLTGLVVILMADRDAITMRRVEIAVHAVMVTNALLGLFEFASGQRFFPFRMDGQAFDTDTRSAALQGHPLSNATLTACYILALFNGGGRLRPTTRAGFIVLQLVALITFGGRSATVVTLAFGSVFAVVALNRALRNGRVPLLGAAIAAFGLTMVPIVVGGLAVGGFFDALLERFVSDGGSANARVEMLAIFDAIPFRDLLVGPDPSVVDTLRRMYGLEWGIENPVVRSLLYNGVAMTVLLIVAIALFLYEVARQCRHGVFLPILAFVVLINTFESIGGKTTMLAKFALMLLVLYPRRPVTASASPASPSRAPR</sequence>
<keyword evidence="3" id="KW-1185">Reference proteome</keyword>
<dbReference type="InterPro" id="IPR048041">
    <property type="entry name" value="VpsF-like"/>
</dbReference>
<evidence type="ECO:0000256" key="1">
    <source>
        <dbReference type="SAM" id="Phobius"/>
    </source>
</evidence>
<keyword evidence="1" id="KW-1133">Transmembrane helix</keyword>
<feature type="transmembrane region" description="Helical" evidence="1">
    <location>
        <begin position="360"/>
        <end position="380"/>
    </location>
</feature>
<proteinExistence type="predicted"/>
<organism evidence="2 3">
    <name type="scientific">Methylobacterium cerastii</name>
    <dbReference type="NCBI Taxonomy" id="932741"/>
    <lineage>
        <taxon>Bacteria</taxon>
        <taxon>Pseudomonadati</taxon>
        <taxon>Pseudomonadota</taxon>
        <taxon>Alphaproteobacteria</taxon>
        <taxon>Hyphomicrobiales</taxon>
        <taxon>Methylobacteriaceae</taxon>
        <taxon>Methylobacterium</taxon>
    </lineage>
</organism>
<dbReference type="NCBIfam" id="NF038256">
    <property type="entry name" value="exopoly_VpsF"/>
    <property type="match status" value="1"/>
</dbReference>
<comment type="caution">
    <text evidence="2">The sequence shown here is derived from an EMBL/GenBank/DDBJ whole genome shotgun (WGS) entry which is preliminary data.</text>
</comment>
<feature type="transmembrane region" description="Helical" evidence="1">
    <location>
        <begin position="272"/>
        <end position="298"/>
    </location>
</feature>
<protein>
    <recommendedName>
        <fullName evidence="4">Polymerase</fullName>
    </recommendedName>
</protein>
<feature type="transmembrane region" description="Helical" evidence="1">
    <location>
        <begin position="154"/>
        <end position="172"/>
    </location>
</feature>
<reference evidence="2 3" key="1">
    <citation type="journal article" date="2021" name="Front. Microbiol.">
        <title>Comprehensive Comparative Genomics and Phenotyping of Methylobacterium Species.</title>
        <authorList>
            <person name="Alessa O."/>
            <person name="Ogura Y."/>
            <person name="Fujitani Y."/>
            <person name="Takami H."/>
            <person name="Hayashi T."/>
            <person name="Sahin N."/>
            <person name="Tani A."/>
        </authorList>
    </citation>
    <scope>NUCLEOTIDE SEQUENCE [LARGE SCALE GENOMIC DNA]</scope>
    <source>
        <strain evidence="2 3">DSM 23679</strain>
    </source>
</reference>
<feature type="transmembrane region" description="Helical" evidence="1">
    <location>
        <begin position="392"/>
        <end position="425"/>
    </location>
</feature>
<dbReference type="Proteomes" id="UP001055117">
    <property type="component" value="Unassembled WGS sequence"/>
</dbReference>
<evidence type="ECO:0000313" key="3">
    <source>
        <dbReference type="Proteomes" id="UP001055117"/>
    </source>
</evidence>
<feature type="transmembrane region" description="Helical" evidence="1">
    <location>
        <begin position="32"/>
        <end position="52"/>
    </location>
</feature>
<keyword evidence="1" id="KW-0472">Membrane</keyword>